<dbReference type="InterPro" id="IPR012474">
    <property type="entry name" value="Frigida"/>
</dbReference>
<feature type="region of interest" description="Disordered" evidence="6">
    <location>
        <begin position="408"/>
        <end position="430"/>
    </location>
</feature>
<dbReference type="Proteomes" id="UP000245207">
    <property type="component" value="Unassembled WGS sequence"/>
</dbReference>
<name>A0A2U1NRB6_ARTAN</name>
<evidence type="ECO:0000313" key="7">
    <source>
        <dbReference type="EMBL" id="PWA76021.1"/>
    </source>
</evidence>
<keyword evidence="3 5" id="KW-0221">Differentiation</keyword>
<proteinExistence type="inferred from homology"/>
<comment type="similarity">
    <text evidence="1 5">Belongs to the Frigida family.</text>
</comment>
<evidence type="ECO:0000256" key="5">
    <source>
        <dbReference type="RuleBase" id="RU364012"/>
    </source>
</evidence>
<evidence type="ECO:0000256" key="1">
    <source>
        <dbReference type="ARBA" id="ARBA00008956"/>
    </source>
</evidence>
<evidence type="ECO:0000256" key="6">
    <source>
        <dbReference type="SAM" id="MobiDB-lite"/>
    </source>
</evidence>
<evidence type="ECO:0000256" key="2">
    <source>
        <dbReference type="ARBA" id="ARBA00022473"/>
    </source>
</evidence>
<accession>A0A2U1NRB6</accession>
<gene>
    <name evidence="7" type="ORF">CTI12_AA238260</name>
</gene>
<reference evidence="7 8" key="1">
    <citation type="journal article" date="2018" name="Mol. Plant">
        <title>The genome of Artemisia annua provides insight into the evolution of Asteraceae family and artemisinin biosynthesis.</title>
        <authorList>
            <person name="Shen Q."/>
            <person name="Zhang L."/>
            <person name="Liao Z."/>
            <person name="Wang S."/>
            <person name="Yan T."/>
            <person name="Shi P."/>
            <person name="Liu M."/>
            <person name="Fu X."/>
            <person name="Pan Q."/>
            <person name="Wang Y."/>
            <person name="Lv Z."/>
            <person name="Lu X."/>
            <person name="Zhang F."/>
            <person name="Jiang W."/>
            <person name="Ma Y."/>
            <person name="Chen M."/>
            <person name="Hao X."/>
            <person name="Li L."/>
            <person name="Tang Y."/>
            <person name="Lv G."/>
            <person name="Zhou Y."/>
            <person name="Sun X."/>
            <person name="Brodelius P.E."/>
            <person name="Rose J.K.C."/>
            <person name="Tang K."/>
        </authorList>
    </citation>
    <scope>NUCLEOTIDE SEQUENCE [LARGE SCALE GENOMIC DNA]</scope>
    <source>
        <strain evidence="8">cv. Huhao1</strain>
        <tissue evidence="7">Leaf</tissue>
    </source>
</reference>
<dbReference type="EMBL" id="PKPP01002322">
    <property type="protein sequence ID" value="PWA76021.1"/>
    <property type="molecule type" value="Genomic_DNA"/>
</dbReference>
<dbReference type="STRING" id="35608.A0A2U1NRB6"/>
<keyword evidence="2 5" id="KW-0217">Developmental protein</keyword>
<evidence type="ECO:0000313" key="8">
    <source>
        <dbReference type="Proteomes" id="UP000245207"/>
    </source>
</evidence>
<dbReference type="Pfam" id="PF07899">
    <property type="entry name" value="Frigida"/>
    <property type="match status" value="1"/>
</dbReference>
<dbReference type="PANTHER" id="PTHR31791">
    <property type="entry name" value="FRIGIDA-LIKE PROTEIN 3-RELATED"/>
    <property type="match status" value="1"/>
</dbReference>
<protein>
    <recommendedName>
        <fullName evidence="5">FRIGIDA-like protein</fullName>
    </recommendedName>
</protein>
<evidence type="ECO:0000256" key="4">
    <source>
        <dbReference type="ARBA" id="ARBA00023089"/>
    </source>
</evidence>
<organism evidence="7 8">
    <name type="scientific">Artemisia annua</name>
    <name type="common">Sweet wormwood</name>
    <dbReference type="NCBI Taxonomy" id="35608"/>
    <lineage>
        <taxon>Eukaryota</taxon>
        <taxon>Viridiplantae</taxon>
        <taxon>Streptophyta</taxon>
        <taxon>Embryophyta</taxon>
        <taxon>Tracheophyta</taxon>
        <taxon>Spermatophyta</taxon>
        <taxon>Magnoliopsida</taxon>
        <taxon>eudicotyledons</taxon>
        <taxon>Gunneridae</taxon>
        <taxon>Pentapetalae</taxon>
        <taxon>asterids</taxon>
        <taxon>campanulids</taxon>
        <taxon>Asterales</taxon>
        <taxon>Asteraceae</taxon>
        <taxon>Asteroideae</taxon>
        <taxon>Anthemideae</taxon>
        <taxon>Artemisiinae</taxon>
        <taxon>Artemisia</taxon>
    </lineage>
</organism>
<sequence length="526" mass="58670">MAAITAACGGASPDFDEFQRQASLMTSCTLLWKELSDHFESLEEKLMSRSDVIKGKIKTLEMETEKSLSSLEERESTIEKSVSIAMRKVEEAIQKAKDSIGIKNEFKQQEEDNNKNNDCEEEDFYKKLKCFCVEMDSEAFWGFICGKKKEIDFMRENLPLAFNDCVDPAMFVLDAFSEVFPVDKRTDCGNGNDLGWACVLLLESLVPVLVDPVLGSARAFVTPGVKKRAVEVAETWKASLDERGGVESVKASEVHTFLQHLVTFGIAKDEDFDLYWKLVVGSAWRKQMPKLAVSLGLGDKMPDMIEELISRGQQVDAVHFTQEVGLVDKFPPVPLLKAFLKDAKKAATSIMEDPNNSGRAAHLAARKEQSALKVVIKCIEEYKLEAEFPPENLKKRLEQLEKVKVEKKRPAAATPANKRTRACTMGPMPPAKAGRITNTYVSSFPAPPPTYVRSPQHTQYHSPPYAVPPQMYGHGNTRSPPANHYTAYSPEHSPVLSYPGTPPMNYPPHPPGGYVGYGGFQQAYYR</sequence>
<dbReference type="GO" id="GO:0030154">
    <property type="term" value="P:cell differentiation"/>
    <property type="evidence" value="ECO:0007669"/>
    <property type="project" value="UniProtKB-KW"/>
</dbReference>
<dbReference type="PANTHER" id="PTHR31791:SF2">
    <property type="entry name" value="FRIGIDA-LIKE PROTEIN 4A-RELATED"/>
    <property type="match status" value="1"/>
</dbReference>
<evidence type="ECO:0000256" key="3">
    <source>
        <dbReference type="ARBA" id="ARBA00022782"/>
    </source>
</evidence>
<keyword evidence="4 5" id="KW-0287">Flowering</keyword>
<dbReference type="OrthoDB" id="685090at2759"/>
<dbReference type="GO" id="GO:0009908">
    <property type="term" value="P:flower development"/>
    <property type="evidence" value="ECO:0007669"/>
    <property type="project" value="UniProtKB-KW"/>
</dbReference>
<dbReference type="AlphaFoldDB" id="A0A2U1NRB6"/>
<keyword evidence="8" id="KW-1185">Reference proteome</keyword>
<comment type="caution">
    <text evidence="7">The sequence shown here is derived from an EMBL/GenBank/DDBJ whole genome shotgun (WGS) entry which is preliminary data.</text>
</comment>